<name>A0A8J6FU60_ELECQ</name>
<dbReference type="Proteomes" id="UP000770717">
    <property type="component" value="Unassembled WGS sequence"/>
</dbReference>
<sequence length="70" mass="7617">MASMIPALRELASASSESYETVVQKPRQILCQFIDRILTDLLPVGVNYQRPPIPVMYGAGLAPEPAPYAA</sequence>
<dbReference type="EMBL" id="WNTK01000001">
    <property type="protein sequence ID" value="KAG9494231.1"/>
    <property type="molecule type" value="Genomic_DNA"/>
</dbReference>
<comment type="caution">
    <text evidence="2">The sequence shown here is derived from an EMBL/GenBank/DDBJ whole genome shotgun (WGS) entry which is preliminary data.</text>
</comment>
<protein>
    <recommendedName>
        <fullName evidence="1">Serine/threonine-protein kinase ATR-like N-HEAT region domain-containing protein</fullName>
    </recommendedName>
</protein>
<dbReference type="Pfam" id="PF25032">
    <property type="entry name" value="N-HEAT_ATR"/>
    <property type="match status" value="1"/>
</dbReference>
<accession>A0A8J6FU60</accession>
<proteinExistence type="predicted"/>
<reference evidence="2" key="1">
    <citation type="thesis" date="2020" institute="ProQuest LLC" country="789 East Eisenhower Parkway, Ann Arbor, MI, USA">
        <title>Comparative Genomics and Chromosome Evolution.</title>
        <authorList>
            <person name="Mudd A.B."/>
        </authorList>
    </citation>
    <scope>NUCLEOTIDE SEQUENCE</scope>
    <source>
        <strain evidence="2">HN-11 Male</strain>
        <tissue evidence="2">Kidney and liver</tissue>
    </source>
</reference>
<evidence type="ECO:0000313" key="3">
    <source>
        <dbReference type="Proteomes" id="UP000770717"/>
    </source>
</evidence>
<dbReference type="InterPro" id="IPR056803">
    <property type="entry name" value="ATR-like_N-HEAT"/>
</dbReference>
<dbReference type="OrthoDB" id="381190at2759"/>
<evidence type="ECO:0000259" key="1">
    <source>
        <dbReference type="Pfam" id="PF25032"/>
    </source>
</evidence>
<evidence type="ECO:0000313" key="2">
    <source>
        <dbReference type="EMBL" id="KAG9494231.1"/>
    </source>
</evidence>
<feature type="domain" description="Serine/threonine-protein kinase ATR-like N-HEAT region" evidence="1">
    <location>
        <begin position="1"/>
        <end position="41"/>
    </location>
</feature>
<keyword evidence="3" id="KW-1185">Reference proteome</keyword>
<dbReference type="AlphaFoldDB" id="A0A8J6FU60"/>
<gene>
    <name evidence="2" type="ORF">GDO78_001863</name>
</gene>
<organism evidence="2 3">
    <name type="scientific">Eleutherodactylus coqui</name>
    <name type="common">Puerto Rican coqui</name>
    <dbReference type="NCBI Taxonomy" id="57060"/>
    <lineage>
        <taxon>Eukaryota</taxon>
        <taxon>Metazoa</taxon>
        <taxon>Chordata</taxon>
        <taxon>Craniata</taxon>
        <taxon>Vertebrata</taxon>
        <taxon>Euteleostomi</taxon>
        <taxon>Amphibia</taxon>
        <taxon>Batrachia</taxon>
        <taxon>Anura</taxon>
        <taxon>Neobatrachia</taxon>
        <taxon>Hyloidea</taxon>
        <taxon>Eleutherodactylidae</taxon>
        <taxon>Eleutherodactylinae</taxon>
        <taxon>Eleutherodactylus</taxon>
        <taxon>Eleutherodactylus</taxon>
    </lineage>
</organism>